<evidence type="ECO:0008006" key="3">
    <source>
        <dbReference type="Google" id="ProtNLM"/>
    </source>
</evidence>
<dbReference type="Proteomes" id="UP001203512">
    <property type="component" value="Unassembled WGS sequence"/>
</dbReference>
<protein>
    <recommendedName>
        <fullName evidence="3">Tip attachment protein J domain-containing protein</fullName>
    </recommendedName>
</protein>
<comment type="caution">
    <text evidence="1">The sequence shown here is derived from an EMBL/GenBank/DDBJ whole genome shotgun (WGS) entry which is preliminary data.</text>
</comment>
<proteinExistence type="predicted"/>
<dbReference type="EMBL" id="JALKHS010000006">
    <property type="protein sequence ID" value="MCK0531445.1"/>
    <property type="molecule type" value="Genomic_DNA"/>
</dbReference>
<evidence type="ECO:0000313" key="1">
    <source>
        <dbReference type="EMBL" id="MCK0531445.1"/>
    </source>
</evidence>
<gene>
    <name evidence="1" type="ORF">MU848_07595</name>
</gene>
<dbReference type="RefSeq" id="WP_247231062.1">
    <property type="nucleotide sequence ID" value="NZ_JALKHS010000006.1"/>
</dbReference>
<sequence length="1631" mass="169447">MIGYFCQIDASIGGVATTVRLASHDDERLCHLGGFTWWPAIASLPQLRYELFDGEFSGQLSSPTGSLAVQMDAIPVLPALALHGAKFKMWRGEIGAASNAYVPIFDGLIRAQPAIDNGVASIDIGVDDKWLDEPFLATYAGTGGAEGSIDLKGAVKPRLFGAPRFVEAVLVDPVDTIFQLHDGSMQGVELAFDQLSRFAAAKANVATFAQLKALSLSAGEWATCLAQGFVRLGAPPAGQVVFHAQGDNVAGWVRRTGAIVTRIAQMMGAGGKIATTTLSAIDAAIQRNVSVAVTSQTTPRELIQRMAAAINCTAVVSWLGKLVIVPVGLGTPTVDLVSDGSALPPVRSVRQLAADPPFWRMAMTAAVTNRVHSFSEIAFTGTLTPTGDYDPTRVYREGDIVTLLDKSSWLFIDPTPTANSYPSDSNTDWQKLDSAISATNITYADGATIQSLRPGEAGANQTETRVASAIAGQGGLATRGDVYFGSGYILEGAGGAQATLNAFKTALGTASGIVGQGPFATLAQLVFGSPLLSGFGSLAGLNSIFFGSPNLLESSGGSQATLANFKTSSGIASGIAGQGALATKNNVAWTTELTGTPANIAALTGAENIKNTDITITSQGTLAGVGTAGVQVANVQAAFAARRAWDFGNGTTQGVLANNATLSVNSYGVMTVTPTTADPYIRLPLNLPGKSVSVVRARVRLVSGAAGTWDGTGYYTTSGHGHSGSYRKVHQNPGLVAGQWVVLEWDMSALTAGGTDYLDNNIIEFRFDVEQSTNVYEIDWIAVGQYAVDPVAVRGITDNADQTSGNTAAAITGQGSLATLSSLAYGSSFLTGFGGLAGLTSIFFGSPNLLESSGGAQATLANFKTSSGTAAGIAGQGWGATASAAQASNAEVALGSNQTVNSRFARGSYGWHFGNIQGGTQGFTKVSGVNFGSYFGLRDVAYTRVNNGTTPWSASSYVDHSPLGKWGANLPALNKDYYMPVKAGDRIFVSALVGRHRCDSQVFAILLNNDGTLAHAPAFNGGRDGGGLNGDPNTFDRIGGFYNIPQNSTATYACVMVRMKGDGVSTGGDAFIFFTETFLTKVPAGQVAWPEYTDGPADKLADQTSGNTAAAIAGQGALATKSSVAYGSEIAGLPVSLQPSNLFNGNEINFAYISQPGVAKLSDRWPQEGGANKTETRTAAAISGQGWGATASAAQAENAQVRLGKNSVVNSRFMRGTHMWRRPTQTEGAGNIPVEGGVNLAGWYGDRDVAWMRVQTTSAVSSGYYADYVPRGRWSGENNLSPVNYMPVKVSDRIFFSALIGRHRCDVQLYCLVFNRNGDLVQGPSTWGGRSGGGANGSASNFDRVGAFADIVAGDAAYACIMIRLQGNGGAEPYVFFTETMLCQVAPGQTAWPDYNDGPMDNLSDQTGSNTAAAISGQGAFATAPQIGSWNVGSYFNFSAFKLDYSITRADGTTVVTENMSLTALGIAAGFSGQGALATLGSVGTSRIDPSSVVVPYNQTAGDMTVGAGSTIIEMPGFFTVGDGSGGTAIIDFTCSVRSLVDDRQVMFNLLVDTGSGYQGVADTYVGTRSDSGVGTDFKLTAQLKKGINASQVRCAVNCQVQGYNTGGDGNTASGTCVVRQPTLVITGGKR</sequence>
<evidence type="ECO:0000313" key="2">
    <source>
        <dbReference type="Proteomes" id="UP001203512"/>
    </source>
</evidence>
<accession>A0ABT0DWE7</accession>
<name>A0ABT0DWE7_9SPHN</name>
<keyword evidence="2" id="KW-1185">Reference proteome</keyword>
<reference evidence="1 2" key="1">
    <citation type="submission" date="2022-04" db="EMBL/GenBank/DDBJ databases">
        <authorList>
            <person name="Huq M.A."/>
        </authorList>
    </citation>
    <scope>NUCLEOTIDE SEQUENCE [LARGE SCALE GENOMIC DNA]</scope>
    <source>
        <strain evidence="1 2">MAH-33</strain>
    </source>
</reference>
<organism evidence="1 2">
    <name type="scientific">Sphingobium agri</name>
    <dbReference type="NCBI Taxonomy" id="2933566"/>
    <lineage>
        <taxon>Bacteria</taxon>
        <taxon>Pseudomonadati</taxon>
        <taxon>Pseudomonadota</taxon>
        <taxon>Alphaproteobacteria</taxon>
        <taxon>Sphingomonadales</taxon>
        <taxon>Sphingomonadaceae</taxon>
        <taxon>Sphingobium</taxon>
    </lineage>
</organism>